<name>A0A4Z2GX76_9TELE</name>
<gene>
    <name evidence="2" type="ORF">EYF80_032449</name>
</gene>
<comment type="caution">
    <text evidence="2">The sequence shown here is derived from an EMBL/GenBank/DDBJ whole genome shotgun (WGS) entry which is preliminary data.</text>
</comment>
<feature type="region of interest" description="Disordered" evidence="1">
    <location>
        <begin position="49"/>
        <end position="73"/>
    </location>
</feature>
<evidence type="ECO:0000256" key="1">
    <source>
        <dbReference type="SAM" id="MobiDB-lite"/>
    </source>
</evidence>
<feature type="region of interest" description="Disordered" evidence="1">
    <location>
        <begin position="111"/>
        <end position="182"/>
    </location>
</feature>
<sequence length="182" mass="17470">MNRASSFRRFVSSASRTIASSRRTLRRRLRVRGMVYVRGQRTRAASSGLLVPADGRPDAGPVEEGAAEGADLAAGGADLAAEGADLAEAGGAAGLGEGGAAGLGAAGGAAGLGAAGGAAAEAAGSPLGAAGVAPEAPEAPEASEASEAPAGLRTGGVTGAEDTTMAGTPPESTRGKRRRSSF</sequence>
<dbReference type="AlphaFoldDB" id="A0A4Z2GX76"/>
<evidence type="ECO:0000313" key="3">
    <source>
        <dbReference type="Proteomes" id="UP000314294"/>
    </source>
</evidence>
<keyword evidence="3" id="KW-1185">Reference proteome</keyword>
<protein>
    <submittedName>
        <fullName evidence="2">Uncharacterized protein</fullName>
    </submittedName>
</protein>
<dbReference type="Proteomes" id="UP000314294">
    <property type="component" value="Unassembled WGS sequence"/>
</dbReference>
<evidence type="ECO:0000313" key="2">
    <source>
        <dbReference type="EMBL" id="TNN57373.1"/>
    </source>
</evidence>
<accession>A0A4Z2GX76</accession>
<reference evidence="2 3" key="1">
    <citation type="submission" date="2019-03" db="EMBL/GenBank/DDBJ databases">
        <title>First draft genome of Liparis tanakae, snailfish: a comprehensive survey of snailfish specific genes.</title>
        <authorList>
            <person name="Kim W."/>
            <person name="Song I."/>
            <person name="Jeong J.-H."/>
            <person name="Kim D."/>
            <person name="Kim S."/>
            <person name="Ryu S."/>
            <person name="Song J.Y."/>
            <person name="Lee S.K."/>
        </authorList>
    </citation>
    <scope>NUCLEOTIDE SEQUENCE [LARGE SCALE GENOMIC DNA]</scope>
    <source>
        <tissue evidence="2">Muscle</tissue>
    </source>
</reference>
<organism evidence="2 3">
    <name type="scientific">Liparis tanakae</name>
    <name type="common">Tanaka's snailfish</name>
    <dbReference type="NCBI Taxonomy" id="230148"/>
    <lineage>
        <taxon>Eukaryota</taxon>
        <taxon>Metazoa</taxon>
        <taxon>Chordata</taxon>
        <taxon>Craniata</taxon>
        <taxon>Vertebrata</taxon>
        <taxon>Euteleostomi</taxon>
        <taxon>Actinopterygii</taxon>
        <taxon>Neopterygii</taxon>
        <taxon>Teleostei</taxon>
        <taxon>Neoteleostei</taxon>
        <taxon>Acanthomorphata</taxon>
        <taxon>Eupercaria</taxon>
        <taxon>Perciformes</taxon>
        <taxon>Cottioidei</taxon>
        <taxon>Cottales</taxon>
        <taxon>Liparidae</taxon>
        <taxon>Liparis</taxon>
    </lineage>
</organism>
<dbReference type="EMBL" id="SRLO01000407">
    <property type="protein sequence ID" value="TNN57373.1"/>
    <property type="molecule type" value="Genomic_DNA"/>
</dbReference>
<feature type="compositionally biased region" description="Low complexity" evidence="1">
    <location>
        <begin position="59"/>
        <end position="73"/>
    </location>
</feature>
<proteinExistence type="predicted"/>
<feature type="compositionally biased region" description="Low complexity" evidence="1">
    <location>
        <begin position="117"/>
        <end position="152"/>
    </location>
</feature>